<dbReference type="PANTHER" id="PTHR32309:SF13">
    <property type="entry name" value="FERRIC ENTEROBACTIN TRANSPORT PROTEIN FEPE"/>
    <property type="match status" value="1"/>
</dbReference>
<feature type="transmembrane region" description="Helical" evidence="9">
    <location>
        <begin position="179"/>
        <end position="199"/>
    </location>
</feature>
<dbReference type="Proteomes" id="UP000658382">
    <property type="component" value="Unassembled WGS sequence"/>
</dbReference>
<dbReference type="AlphaFoldDB" id="A0A917Q1S9"/>
<proteinExistence type="inferred from homology"/>
<feature type="transmembrane region" description="Helical" evidence="9">
    <location>
        <begin position="20"/>
        <end position="40"/>
    </location>
</feature>
<evidence type="ECO:0000256" key="6">
    <source>
        <dbReference type="ARBA" id="ARBA00022840"/>
    </source>
</evidence>
<feature type="domain" description="CobQ/CobB/MinD/ParA nucleotide binding" evidence="10">
    <location>
        <begin position="276"/>
        <end position="451"/>
    </location>
</feature>
<gene>
    <name evidence="12" type="ORF">GCM10007063_30160</name>
</gene>
<dbReference type="Gene3D" id="3.40.50.300">
    <property type="entry name" value="P-loop containing nucleotide triphosphate hydrolases"/>
    <property type="match status" value="1"/>
</dbReference>
<evidence type="ECO:0000256" key="4">
    <source>
        <dbReference type="ARBA" id="ARBA00022692"/>
    </source>
</evidence>
<dbReference type="InterPro" id="IPR050445">
    <property type="entry name" value="Bact_polysacc_biosynth/exp"/>
</dbReference>
<evidence type="ECO:0000256" key="5">
    <source>
        <dbReference type="ARBA" id="ARBA00022741"/>
    </source>
</evidence>
<dbReference type="InterPro" id="IPR002586">
    <property type="entry name" value="CobQ/CobB/MinD/ParA_Nub-bd_dom"/>
</dbReference>
<accession>A0A917Q1S9</accession>
<keyword evidence="4 9" id="KW-0812">Transmembrane</keyword>
<dbReference type="GO" id="GO:0005524">
    <property type="term" value="F:ATP binding"/>
    <property type="evidence" value="ECO:0007669"/>
    <property type="project" value="UniProtKB-KW"/>
</dbReference>
<sequence length="458" mass="51010">MENTLHTKEMIYILLKHIKLLIAVPLLFALGGYLISAYAIDPEYEATSELLVNQTNNASGEMPATTDVQMNLRLIETYQHIIESVSTRERVSDKLDETYSFADLKKAITVGTNSDSQIITISAQAHSPQTASDIVNTYADVAKKEISGLMDMKNIRIMTKANPARINDPVSPKTTLNTGISFMAGFFLMLIYIAFSAYFNTKIYTEYDVEKYLEMPLIGSFGIIHSSKNIPKSDTQPTDFEKQLSDCHMDKELPESFRHLRTNIQFQKSIKKITSILVTSTNENEGKSVTATNLAIAMAMDHKKTLLIDADLRKSSRKERKQEEATWDQTKGLTTYLSGSGTLDDIIPDPEMSPLNIMPKGPLPPNPTEILSSPRMDRMLGELEDLYDMIIIDSSPMIFPDAAVLATKTDGCVFVNNAGKTKAAHAKKAVSQLKMANATILGAILNNKKKKQKNIIYY</sequence>
<dbReference type="InterPro" id="IPR027417">
    <property type="entry name" value="P-loop_NTPase"/>
</dbReference>
<reference evidence="12" key="1">
    <citation type="journal article" date="2014" name="Int. J. Syst. Evol. Microbiol.">
        <title>Complete genome sequence of Corynebacterium casei LMG S-19264T (=DSM 44701T), isolated from a smear-ripened cheese.</title>
        <authorList>
            <consortium name="US DOE Joint Genome Institute (JGI-PGF)"/>
            <person name="Walter F."/>
            <person name="Albersmeier A."/>
            <person name="Kalinowski J."/>
            <person name="Ruckert C."/>
        </authorList>
    </citation>
    <scope>NUCLEOTIDE SEQUENCE</scope>
    <source>
        <strain evidence="12">JCM 12580</strain>
    </source>
</reference>
<dbReference type="GO" id="GO:0004713">
    <property type="term" value="F:protein tyrosine kinase activity"/>
    <property type="evidence" value="ECO:0007669"/>
    <property type="project" value="TreeGrafter"/>
</dbReference>
<dbReference type="CDD" id="cd05387">
    <property type="entry name" value="BY-kinase"/>
    <property type="match status" value="1"/>
</dbReference>
<protein>
    <submittedName>
        <fullName evidence="12">Chromosome partitioning protein</fullName>
    </submittedName>
</protein>
<comment type="caution">
    <text evidence="12">The sequence shown here is derived from an EMBL/GenBank/DDBJ whole genome shotgun (WGS) entry which is preliminary data.</text>
</comment>
<evidence type="ECO:0000256" key="9">
    <source>
        <dbReference type="SAM" id="Phobius"/>
    </source>
</evidence>
<dbReference type="InterPro" id="IPR005702">
    <property type="entry name" value="Wzc-like_C"/>
</dbReference>
<evidence type="ECO:0000259" key="11">
    <source>
        <dbReference type="Pfam" id="PF02706"/>
    </source>
</evidence>
<keyword evidence="6" id="KW-0067">ATP-binding</keyword>
<keyword evidence="7 9" id="KW-1133">Transmembrane helix</keyword>
<keyword evidence="5" id="KW-0547">Nucleotide-binding</keyword>
<evidence type="ECO:0000256" key="3">
    <source>
        <dbReference type="ARBA" id="ARBA00022475"/>
    </source>
</evidence>
<evidence type="ECO:0000313" key="13">
    <source>
        <dbReference type="Proteomes" id="UP000658382"/>
    </source>
</evidence>
<feature type="domain" description="Polysaccharide chain length determinant N-terminal" evidence="11">
    <location>
        <begin position="8"/>
        <end position="95"/>
    </location>
</feature>
<dbReference type="Pfam" id="PF01656">
    <property type="entry name" value="CbiA"/>
    <property type="match status" value="1"/>
</dbReference>
<dbReference type="GO" id="GO:0005886">
    <property type="term" value="C:plasma membrane"/>
    <property type="evidence" value="ECO:0007669"/>
    <property type="project" value="UniProtKB-SubCell"/>
</dbReference>
<dbReference type="EMBL" id="BMNQ01000062">
    <property type="protein sequence ID" value="GGK05755.1"/>
    <property type="molecule type" value="Genomic_DNA"/>
</dbReference>
<comment type="similarity">
    <text evidence="2">Belongs to the CpsC/CapA family.</text>
</comment>
<evidence type="ECO:0000256" key="2">
    <source>
        <dbReference type="ARBA" id="ARBA00006683"/>
    </source>
</evidence>
<evidence type="ECO:0000256" key="7">
    <source>
        <dbReference type="ARBA" id="ARBA00022989"/>
    </source>
</evidence>
<keyword evidence="3" id="KW-1003">Cell membrane</keyword>
<dbReference type="NCBIfam" id="TIGR01007">
    <property type="entry name" value="eps_fam"/>
    <property type="match status" value="1"/>
</dbReference>
<reference evidence="12" key="2">
    <citation type="submission" date="2020-09" db="EMBL/GenBank/DDBJ databases">
        <authorList>
            <person name="Sun Q."/>
            <person name="Ohkuma M."/>
        </authorList>
    </citation>
    <scope>NUCLEOTIDE SEQUENCE</scope>
    <source>
        <strain evidence="12">JCM 12580</strain>
    </source>
</reference>
<keyword evidence="13" id="KW-1185">Reference proteome</keyword>
<dbReference type="RefSeq" id="WP_188633940.1">
    <property type="nucleotide sequence ID" value="NZ_BMNQ01000062.1"/>
</dbReference>
<dbReference type="SUPFAM" id="SSF52540">
    <property type="entry name" value="P-loop containing nucleoside triphosphate hydrolases"/>
    <property type="match status" value="1"/>
</dbReference>
<dbReference type="InterPro" id="IPR003856">
    <property type="entry name" value="LPS_length_determ_N"/>
</dbReference>
<dbReference type="PANTHER" id="PTHR32309">
    <property type="entry name" value="TYROSINE-PROTEIN KINASE"/>
    <property type="match status" value="1"/>
</dbReference>
<name>A0A917Q1S9_9BACI</name>
<comment type="subcellular location">
    <subcellularLocation>
        <location evidence="1">Cell membrane</location>
        <topology evidence="1">Multi-pass membrane protein</topology>
    </subcellularLocation>
</comment>
<evidence type="ECO:0000256" key="1">
    <source>
        <dbReference type="ARBA" id="ARBA00004651"/>
    </source>
</evidence>
<evidence type="ECO:0000256" key="8">
    <source>
        <dbReference type="ARBA" id="ARBA00023136"/>
    </source>
</evidence>
<evidence type="ECO:0000313" key="12">
    <source>
        <dbReference type="EMBL" id="GGK05755.1"/>
    </source>
</evidence>
<evidence type="ECO:0000259" key="10">
    <source>
        <dbReference type="Pfam" id="PF01656"/>
    </source>
</evidence>
<keyword evidence="8 9" id="KW-0472">Membrane</keyword>
<organism evidence="12 13">
    <name type="scientific">Lentibacillus kapialis</name>
    <dbReference type="NCBI Taxonomy" id="340214"/>
    <lineage>
        <taxon>Bacteria</taxon>
        <taxon>Bacillati</taxon>
        <taxon>Bacillota</taxon>
        <taxon>Bacilli</taxon>
        <taxon>Bacillales</taxon>
        <taxon>Bacillaceae</taxon>
        <taxon>Lentibacillus</taxon>
    </lineage>
</organism>
<dbReference type="Pfam" id="PF02706">
    <property type="entry name" value="Wzz"/>
    <property type="match status" value="1"/>
</dbReference>